<keyword evidence="11" id="KW-1185">Reference proteome</keyword>
<dbReference type="InterPro" id="IPR015262">
    <property type="entry name" value="tRNA_Ile_lys_synt_subst-bd"/>
</dbReference>
<accession>A0A432W7K8</accession>
<comment type="subcellular location">
    <subcellularLocation>
        <location evidence="1 8">Cytoplasm</location>
    </subcellularLocation>
</comment>
<name>A0A432W7K8_9GAMM</name>
<dbReference type="InterPro" id="IPR014729">
    <property type="entry name" value="Rossmann-like_a/b/a_fold"/>
</dbReference>
<reference evidence="10 11" key="1">
    <citation type="journal article" date="2011" name="Front. Microbiol.">
        <title>Genomic signatures of strain selection and enhancement in Bacillus atrophaeus var. globigii, a historical biowarfare simulant.</title>
        <authorList>
            <person name="Gibbons H.S."/>
            <person name="Broomall S.M."/>
            <person name="McNew L.A."/>
            <person name="Daligault H."/>
            <person name="Chapman C."/>
            <person name="Bruce D."/>
            <person name="Karavis M."/>
            <person name="Krepps M."/>
            <person name="McGregor P.A."/>
            <person name="Hong C."/>
            <person name="Park K.H."/>
            <person name="Akmal A."/>
            <person name="Feldman A."/>
            <person name="Lin J.S."/>
            <person name="Chang W.E."/>
            <person name="Higgs B.W."/>
            <person name="Demirev P."/>
            <person name="Lindquist J."/>
            <person name="Liem A."/>
            <person name="Fochler E."/>
            <person name="Read T.D."/>
            <person name="Tapia R."/>
            <person name="Johnson S."/>
            <person name="Bishop-Lilly K.A."/>
            <person name="Detter C."/>
            <person name="Han C."/>
            <person name="Sozhamannan S."/>
            <person name="Rosenzweig C.N."/>
            <person name="Skowronski E.W."/>
        </authorList>
    </citation>
    <scope>NUCLEOTIDE SEQUENCE [LARGE SCALE GENOMIC DNA]</scope>
    <source>
        <strain evidence="10 11">MLST1</strain>
    </source>
</reference>
<dbReference type="EMBL" id="PIPL01000001">
    <property type="protein sequence ID" value="RUO26073.1"/>
    <property type="molecule type" value="Genomic_DNA"/>
</dbReference>
<dbReference type="HAMAP" id="MF_01161">
    <property type="entry name" value="tRNA_Ile_lys_synt"/>
    <property type="match status" value="1"/>
</dbReference>
<keyword evidence="2 8" id="KW-0963">Cytoplasm</keyword>
<dbReference type="NCBIfam" id="TIGR02432">
    <property type="entry name" value="lysidine_TilS_N"/>
    <property type="match status" value="1"/>
</dbReference>
<evidence type="ECO:0000313" key="10">
    <source>
        <dbReference type="EMBL" id="RUO26073.1"/>
    </source>
</evidence>
<evidence type="ECO:0000256" key="2">
    <source>
        <dbReference type="ARBA" id="ARBA00022490"/>
    </source>
</evidence>
<dbReference type="GO" id="GO:0006400">
    <property type="term" value="P:tRNA modification"/>
    <property type="evidence" value="ECO:0007669"/>
    <property type="project" value="UniProtKB-UniRule"/>
</dbReference>
<dbReference type="InterPro" id="IPR012796">
    <property type="entry name" value="Lysidine-tRNA-synth_C"/>
</dbReference>
<dbReference type="GO" id="GO:0005524">
    <property type="term" value="F:ATP binding"/>
    <property type="evidence" value="ECO:0007669"/>
    <property type="project" value="UniProtKB-KW"/>
</dbReference>
<protein>
    <recommendedName>
        <fullName evidence="8">tRNA(Ile)-lysidine synthase</fullName>
        <ecNumber evidence="8">6.3.4.19</ecNumber>
    </recommendedName>
    <alternativeName>
        <fullName evidence="8">tRNA(Ile)-2-lysyl-cytidine synthase</fullName>
    </alternativeName>
    <alternativeName>
        <fullName evidence="8">tRNA(Ile)-lysidine synthetase</fullName>
    </alternativeName>
</protein>
<comment type="caution">
    <text evidence="8">Lacks conserved residue(s) required for the propagation of feature annotation.</text>
</comment>
<feature type="domain" description="Lysidine-tRNA(Ile) synthetase C-terminal" evidence="9">
    <location>
        <begin position="367"/>
        <end position="440"/>
    </location>
</feature>
<dbReference type="AlphaFoldDB" id="A0A432W7K8"/>
<dbReference type="SMART" id="SM00977">
    <property type="entry name" value="TilS_C"/>
    <property type="match status" value="1"/>
</dbReference>
<dbReference type="SUPFAM" id="SSF82829">
    <property type="entry name" value="MesJ substrate recognition domain-like"/>
    <property type="match status" value="1"/>
</dbReference>
<dbReference type="InterPro" id="IPR011063">
    <property type="entry name" value="TilS/TtcA_N"/>
</dbReference>
<dbReference type="Pfam" id="PF11734">
    <property type="entry name" value="TilS_C"/>
    <property type="match status" value="1"/>
</dbReference>
<dbReference type="CDD" id="cd01992">
    <property type="entry name" value="TilS_N"/>
    <property type="match status" value="1"/>
</dbReference>
<evidence type="ECO:0000256" key="7">
    <source>
        <dbReference type="ARBA" id="ARBA00048539"/>
    </source>
</evidence>
<evidence type="ECO:0000313" key="11">
    <source>
        <dbReference type="Proteomes" id="UP000288293"/>
    </source>
</evidence>
<keyword evidence="5" id="KW-0547">Nucleotide-binding</keyword>
<keyword evidence="4 8" id="KW-0819">tRNA processing</keyword>
<dbReference type="Proteomes" id="UP000288293">
    <property type="component" value="Unassembled WGS sequence"/>
</dbReference>
<proteinExistence type="inferred from homology"/>
<dbReference type="GO" id="GO:0005737">
    <property type="term" value="C:cytoplasm"/>
    <property type="evidence" value="ECO:0007669"/>
    <property type="project" value="UniProtKB-SubCell"/>
</dbReference>
<keyword evidence="3 8" id="KW-0436">Ligase</keyword>
<comment type="catalytic activity">
    <reaction evidence="7 8">
        <text>cytidine(34) in tRNA(Ile2) + L-lysine + ATP = lysidine(34) in tRNA(Ile2) + AMP + diphosphate + H(+)</text>
        <dbReference type="Rhea" id="RHEA:43744"/>
        <dbReference type="Rhea" id="RHEA-COMP:10625"/>
        <dbReference type="Rhea" id="RHEA-COMP:10670"/>
        <dbReference type="ChEBI" id="CHEBI:15378"/>
        <dbReference type="ChEBI" id="CHEBI:30616"/>
        <dbReference type="ChEBI" id="CHEBI:32551"/>
        <dbReference type="ChEBI" id="CHEBI:33019"/>
        <dbReference type="ChEBI" id="CHEBI:82748"/>
        <dbReference type="ChEBI" id="CHEBI:83665"/>
        <dbReference type="ChEBI" id="CHEBI:456215"/>
        <dbReference type="EC" id="6.3.4.19"/>
    </reaction>
</comment>
<dbReference type="NCBIfam" id="TIGR02433">
    <property type="entry name" value="lysidine_TilS_C"/>
    <property type="match status" value="1"/>
</dbReference>
<dbReference type="PANTHER" id="PTHR43033:SF1">
    <property type="entry name" value="TRNA(ILE)-LYSIDINE SYNTHASE-RELATED"/>
    <property type="match status" value="1"/>
</dbReference>
<evidence type="ECO:0000256" key="8">
    <source>
        <dbReference type="HAMAP-Rule" id="MF_01161"/>
    </source>
</evidence>
<evidence type="ECO:0000256" key="6">
    <source>
        <dbReference type="ARBA" id="ARBA00022840"/>
    </source>
</evidence>
<dbReference type="Pfam" id="PF09179">
    <property type="entry name" value="TilS"/>
    <property type="match status" value="1"/>
</dbReference>
<comment type="similarity">
    <text evidence="8">Belongs to the tRNA(Ile)-lysidine synthase family.</text>
</comment>
<evidence type="ECO:0000256" key="3">
    <source>
        <dbReference type="ARBA" id="ARBA00022598"/>
    </source>
</evidence>
<dbReference type="RefSeq" id="WP_126802889.1">
    <property type="nucleotide sequence ID" value="NZ_PIPL01000001.1"/>
</dbReference>
<dbReference type="SUPFAM" id="SSF56037">
    <property type="entry name" value="PheT/TilS domain"/>
    <property type="match status" value="1"/>
</dbReference>
<dbReference type="Gene3D" id="1.20.59.20">
    <property type="match status" value="1"/>
</dbReference>
<evidence type="ECO:0000259" key="9">
    <source>
        <dbReference type="SMART" id="SM00977"/>
    </source>
</evidence>
<keyword evidence="6" id="KW-0067">ATP-binding</keyword>
<evidence type="ECO:0000256" key="1">
    <source>
        <dbReference type="ARBA" id="ARBA00004496"/>
    </source>
</evidence>
<gene>
    <name evidence="8 10" type="primary">tilS</name>
    <name evidence="10" type="ORF">CWE09_04925</name>
</gene>
<comment type="function">
    <text evidence="8">Ligates lysine onto the cytidine present at position 34 of the AUA codon-specific tRNA(Ile) that contains the anticodon CAU, in an ATP-dependent manner. Cytidine is converted to lysidine, thus changing the amino acid specificity of the tRNA from methionine to isoleucine.</text>
</comment>
<dbReference type="OrthoDB" id="9807403at2"/>
<comment type="caution">
    <text evidence="10">The sequence shown here is derived from an EMBL/GenBank/DDBJ whole genome shotgun (WGS) entry which is preliminary data.</text>
</comment>
<dbReference type="SUPFAM" id="SSF52402">
    <property type="entry name" value="Adenine nucleotide alpha hydrolases-like"/>
    <property type="match status" value="1"/>
</dbReference>
<organism evidence="10 11">
    <name type="scientific">Aliidiomarina minuta</name>
    <dbReference type="NCBI Taxonomy" id="880057"/>
    <lineage>
        <taxon>Bacteria</taxon>
        <taxon>Pseudomonadati</taxon>
        <taxon>Pseudomonadota</taxon>
        <taxon>Gammaproteobacteria</taxon>
        <taxon>Alteromonadales</taxon>
        <taxon>Idiomarinaceae</taxon>
        <taxon>Aliidiomarina</taxon>
    </lineage>
</organism>
<dbReference type="GO" id="GO:0032267">
    <property type="term" value="F:tRNA(Ile)-lysidine synthase activity"/>
    <property type="evidence" value="ECO:0007669"/>
    <property type="project" value="UniProtKB-EC"/>
</dbReference>
<dbReference type="Pfam" id="PF01171">
    <property type="entry name" value="ATP_bind_3"/>
    <property type="match status" value="1"/>
</dbReference>
<evidence type="ECO:0000256" key="4">
    <source>
        <dbReference type="ARBA" id="ARBA00022694"/>
    </source>
</evidence>
<dbReference type="Gene3D" id="3.40.50.620">
    <property type="entry name" value="HUPs"/>
    <property type="match status" value="1"/>
</dbReference>
<evidence type="ECO:0000256" key="5">
    <source>
        <dbReference type="ARBA" id="ARBA00022741"/>
    </source>
</evidence>
<sequence>MNIVDDLYASYCSAIQALQPEPGQQLVVALGGGADSQSVLDLTLRYREQHPELNYLAIHLDHFFHPDSPQWAEFLRDYCASQDMPAIVESLPVDLLNRHSKEAQGRSARYRRLAELTDDNAIILLGQHLSDQAETFLLQLKRGSGPKGLAAMAAQAPFTGQRRLCRPLLGHNKEQIIRYASTREVPWIEDDTNLDTSIDRNFLRHDVVPLLRQRWPQFEQVVARSAKLCAEQQELLDSLLQNDLKQRACGHCFQLTQWQSLSLPHRSALLRAWLQQCGASMPSQSVMQNLLQQTTAAEDANIQVRWGQQQLRRYQNELYLLPLFADLKEYYQHWDGESELQLPDNLGSIVADPQQGDELAISEGTQLSLRLLQPGDKFRGQGREQSRSLSRSLGKVGVKPWERQRWPVLVVAGQIAWTPQLGVNADYQPESPLRYLHPVWLKDSGASK</sequence>
<dbReference type="EC" id="6.3.4.19" evidence="8"/>
<dbReference type="InterPro" id="IPR012094">
    <property type="entry name" value="tRNA_Ile_lys_synt"/>
</dbReference>
<dbReference type="InterPro" id="IPR012795">
    <property type="entry name" value="tRNA_Ile_lys_synt_N"/>
</dbReference>
<dbReference type="PANTHER" id="PTHR43033">
    <property type="entry name" value="TRNA(ILE)-LYSIDINE SYNTHASE-RELATED"/>
    <property type="match status" value="1"/>
</dbReference>